<keyword evidence="5 7" id="KW-0472">Membrane</keyword>
<dbReference type="InterPro" id="IPR000620">
    <property type="entry name" value="EamA_dom"/>
</dbReference>
<feature type="transmembrane region" description="Helical" evidence="7">
    <location>
        <begin position="228"/>
        <end position="248"/>
    </location>
</feature>
<gene>
    <name evidence="9" type="ORF">S1361_07380</name>
</gene>
<dbReference type="InterPro" id="IPR050638">
    <property type="entry name" value="AA-Vitamin_Transporters"/>
</dbReference>
<evidence type="ECO:0000313" key="9">
    <source>
        <dbReference type="EMBL" id="QTD97171.1"/>
    </source>
</evidence>
<feature type="compositionally biased region" description="Pro residues" evidence="6">
    <location>
        <begin position="320"/>
        <end position="329"/>
    </location>
</feature>
<protein>
    <submittedName>
        <fullName evidence="9">EamA-like transporter family protein</fullName>
    </submittedName>
</protein>
<evidence type="ECO:0000259" key="8">
    <source>
        <dbReference type="Pfam" id="PF00892"/>
    </source>
</evidence>
<accession>A0ABX7TNX9</accession>
<evidence type="ECO:0000256" key="1">
    <source>
        <dbReference type="ARBA" id="ARBA00004141"/>
    </source>
</evidence>
<feature type="transmembrane region" description="Helical" evidence="7">
    <location>
        <begin position="194"/>
        <end position="213"/>
    </location>
</feature>
<feature type="compositionally biased region" description="Low complexity" evidence="6">
    <location>
        <begin position="302"/>
        <end position="319"/>
    </location>
</feature>
<evidence type="ECO:0000313" key="10">
    <source>
        <dbReference type="Proteomes" id="UP000663908"/>
    </source>
</evidence>
<keyword evidence="3 7" id="KW-0812">Transmembrane</keyword>
<organism evidence="9 10">
    <name type="scientific">Streptomyces cyanogenus</name>
    <dbReference type="NCBI Taxonomy" id="80860"/>
    <lineage>
        <taxon>Bacteria</taxon>
        <taxon>Bacillati</taxon>
        <taxon>Actinomycetota</taxon>
        <taxon>Actinomycetes</taxon>
        <taxon>Kitasatosporales</taxon>
        <taxon>Streptomycetaceae</taxon>
        <taxon>Streptomyces</taxon>
    </lineage>
</organism>
<keyword evidence="10" id="KW-1185">Reference proteome</keyword>
<evidence type="ECO:0000256" key="4">
    <source>
        <dbReference type="ARBA" id="ARBA00022989"/>
    </source>
</evidence>
<feature type="transmembrane region" description="Helical" evidence="7">
    <location>
        <begin position="53"/>
        <end position="71"/>
    </location>
</feature>
<feature type="transmembrane region" description="Helical" evidence="7">
    <location>
        <begin position="21"/>
        <end position="47"/>
    </location>
</feature>
<evidence type="ECO:0000256" key="3">
    <source>
        <dbReference type="ARBA" id="ARBA00022692"/>
    </source>
</evidence>
<evidence type="ECO:0000256" key="5">
    <source>
        <dbReference type="ARBA" id="ARBA00023136"/>
    </source>
</evidence>
<dbReference type="InterPro" id="IPR037185">
    <property type="entry name" value="EmrE-like"/>
</dbReference>
<dbReference type="SUPFAM" id="SSF103481">
    <property type="entry name" value="Multidrug resistance efflux transporter EmrE"/>
    <property type="match status" value="2"/>
</dbReference>
<dbReference type="EMBL" id="CP071839">
    <property type="protein sequence ID" value="QTD97171.1"/>
    <property type="molecule type" value="Genomic_DNA"/>
</dbReference>
<feature type="transmembrane region" description="Helical" evidence="7">
    <location>
        <begin position="140"/>
        <end position="158"/>
    </location>
</feature>
<reference evidence="9 10" key="1">
    <citation type="submission" date="2021-03" db="EMBL/GenBank/DDBJ databases">
        <title>Complete genome sequence of Streptomyces cyanogenus S136, producer of anticancer angucycline landomycin A.</title>
        <authorList>
            <person name="Hrab P."/>
            <person name="Ruckert C."/>
            <person name="Busche T."/>
            <person name="Ostash I."/>
            <person name="Kalinowski J."/>
            <person name="Fedorenko V."/>
            <person name="Yushchuk O."/>
            <person name="Ostash B."/>
        </authorList>
    </citation>
    <scope>NUCLEOTIDE SEQUENCE [LARGE SCALE GENOMIC DNA]</scope>
    <source>
        <strain evidence="9 10">S136</strain>
    </source>
</reference>
<feature type="transmembrane region" description="Helical" evidence="7">
    <location>
        <begin position="83"/>
        <end position="105"/>
    </location>
</feature>
<feature type="region of interest" description="Disordered" evidence="6">
    <location>
        <begin position="301"/>
        <end position="337"/>
    </location>
</feature>
<evidence type="ECO:0000256" key="7">
    <source>
        <dbReference type="SAM" id="Phobius"/>
    </source>
</evidence>
<proteinExistence type="inferred from homology"/>
<evidence type="ECO:0000256" key="2">
    <source>
        <dbReference type="ARBA" id="ARBA00007362"/>
    </source>
</evidence>
<comment type="subcellular location">
    <subcellularLocation>
        <location evidence="1">Membrane</location>
        <topology evidence="1">Multi-pass membrane protein</topology>
    </subcellularLocation>
</comment>
<feature type="transmembrane region" description="Helical" evidence="7">
    <location>
        <begin position="260"/>
        <end position="281"/>
    </location>
</feature>
<evidence type="ECO:0000256" key="6">
    <source>
        <dbReference type="SAM" id="MobiDB-lite"/>
    </source>
</evidence>
<feature type="domain" description="EamA" evidence="8">
    <location>
        <begin position="22"/>
        <end position="155"/>
    </location>
</feature>
<dbReference type="PANTHER" id="PTHR32322:SF2">
    <property type="entry name" value="EAMA DOMAIN-CONTAINING PROTEIN"/>
    <property type="match status" value="1"/>
</dbReference>
<dbReference type="PANTHER" id="PTHR32322">
    <property type="entry name" value="INNER MEMBRANE TRANSPORTER"/>
    <property type="match status" value="1"/>
</dbReference>
<comment type="similarity">
    <text evidence="2">Belongs to the EamA transporter family.</text>
</comment>
<feature type="transmembrane region" description="Helical" evidence="7">
    <location>
        <begin position="164"/>
        <end position="187"/>
    </location>
</feature>
<sequence length="337" mass="33217">MTSSESGGAGRPAAGTAPSRTVGALYAALGTALAGTSFVATSLLTHYPFLSGQTLRFALGALSLSLLSLVGRVPWPRPTRTEWALLALLAGTGLVGFNLACLAALGSAEPAVLGVIVGATPLLVAIAGPLLSRRRISGRLIASAALVVAGAALLIGFGRSTAGGFGFSLLALLGEVSFTLLAVPLLPRLGAIPVATYVCVLATVEMGVLTAAVELPGGDLRWPDARELGALCYLAVAVTAAAFIFYYLGLRTLGPEATSLFAGLIPVAAAFTAPIVGSGTLGAAQVTGSILVGTGLSAGLSAPARDAGQAAGAPASQGPEPGPADPKVPVPTADDDG</sequence>
<dbReference type="Proteomes" id="UP000663908">
    <property type="component" value="Chromosome"/>
</dbReference>
<name>A0ABX7TNX9_STRCY</name>
<keyword evidence="4 7" id="KW-1133">Transmembrane helix</keyword>
<feature type="transmembrane region" description="Helical" evidence="7">
    <location>
        <begin position="111"/>
        <end position="131"/>
    </location>
</feature>
<dbReference type="Pfam" id="PF00892">
    <property type="entry name" value="EamA"/>
    <property type="match status" value="1"/>
</dbReference>